<protein>
    <submittedName>
        <fullName evidence="2">Uncharacterized protein</fullName>
    </submittedName>
</protein>
<feature type="region of interest" description="Disordered" evidence="1">
    <location>
        <begin position="1"/>
        <end position="29"/>
    </location>
</feature>
<dbReference type="EMBL" id="MN739367">
    <property type="protein sequence ID" value="QHT01268.1"/>
    <property type="molecule type" value="Genomic_DNA"/>
</dbReference>
<evidence type="ECO:0000313" key="2">
    <source>
        <dbReference type="EMBL" id="QHT01268.1"/>
    </source>
</evidence>
<accession>A0A6C0C9L7</accession>
<organism evidence="2">
    <name type="scientific">viral metagenome</name>
    <dbReference type="NCBI Taxonomy" id="1070528"/>
    <lineage>
        <taxon>unclassified sequences</taxon>
        <taxon>metagenomes</taxon>
        <taxon>organismal metagenomes</taxon>
    </lineage>
</organism>
<name>A0A6C0C9L7_9ZZZZ</name>
<sequence>MPKHLTTEQPKKITESNKSIKNDPFDNADSERIDDIKKEIKDHCQTIDSLCKELRNKRYNLVIKSNSNDATYVIVKNNDRLTKIASYDYYDYTVFKVMKQVAILYEHIASHPDMKILLAIPCRSNMRLK</sequence>
<proteinExistence type="predicted"/>
<evidence type="ECO:0000256" key="1">
    <source>
        <dbReference type="SAM" id="MobiDB-lite"/>
    </source>
</evidence>
<reference evidence="2" key="1">
    <citation type="journal article" date="2020" name="Nature">
        <title>Giant virus diversity and host interactions through global metagenomics.</title>
        <authorList>
            <person name="Schulz F."/>
            <person name="Roux S."/>
            <person name="Paez-Espino D."/>
            <person name="Jungbluth S."/>
            <person name="Walsh D.A."/>
            <person name="Denef V.J."/>
            <person name="McMahon K.D."/>
            <person name="Konstantinidis K.T."/>
            <person name="Eloe-Fadrosh E.A."/>
            <person name="Kyrpides N.C."/>
            <person name="Woyke T."/>
        </authorList>
    </citation>
    <scope>NUCLEOTIDE SEQUENCE</scope>
    <source>
        <strain evidence="2">GVMAG-M-3300020192-26</strain>
    </source>
</reference>
<dbReference type="AlphaFoldDB" id="A0A6C0C9L7"/>